<dbReference type="Gene3D" id="3.30.300.110">
    <property type="entry name" value="Met-10+ protein-like domains"/>
    <property type="match status" value="1"/>
</dbReference>
<keyword evidence="2" id="KW-0808">Transferase</keyword>
<dbReference type="InterPro" id="IPR056744">
    <property type="entry name" value="TRM5/TYW2-like_N"/>
</dbReference>
<reference evidence="2" key="2">
    <citation type="journal article" date="2015" name="ISME J.">
        <title>A new class of marine Euryarchaeota group II from the Mediterranean deep chlorophyll maximum.</title>
        <authorList>
            <person name="Martin-Cuadrado A.B."/>
            <person name="Garcia-Heredia I."/>
            <person name="Molto A.G."/>
            <person name="Lopez-Ubeda R."/>
            <person name="Kimes N."/>
            <person name="Lopez-Garcia P."/>
            <person name="Moreira D."/>
            <person name="Rodriguez-Valera F."/>
        </authorList>
    </citation>
    <scope>NUCLEOTIDE SEQUENCE</scope>
</reference>
<dbReference type="InterPro" id="IPR029063">
    <property type="entry name" value="SAM-dependent_MTases_sf"/>
</dbReference>
<dbReference type="Gene3D" id="3.40.50.150">
    <property type="entry name" value="Vaccinia Virus protein VP39"/>
    <property type="match status" value="1"/>
</dbReference>
<dbReference type="GO" id="GO:0032259">
    <property type="term" value="P:methylation"/>
    <property type="evidence" value="ECO:0007669"/>
    <property type="project" value="UniProtKB-KW"/>
</dbReference>
<dbReference type="GO" id="GO:0008168">
    <property type="term" value="F:methyltransferase activity"/>
    <property type="evidence" value="ECO:0007669"/>
    <property type="project" value="UniProtKB-KW"/>
</dbReference>
<dbReference type="SUPFAM" id="SSF53335">
    <property type="entry name" value="S-adenosyl-L-methionine-dependent methyltransferases"/>
    <property type="match status" value="1"/>
</dbReference>
<name>A0A1B1T921_9ARCH</name>
<keyword evidence="2" id="KW-0489">Methyltransferase</keyword>
<evidence type="ECO:0000313" key="2">
    <source>
        <dbReference type="EMBL" id="ANV78765.1"/>
    </source>
</evidence>
<accession>A0A1B1T921</accession>
<dbReference type="AlphaFoldDB" id="A0A1B1T921"/>
<dbReference type="Pfam" id="PF25133">
    <property type="entry name" value="TYW2_N_2"/>
    <property type="match status" value="1"/>
</dbReference>
<proteinExistence type="predicted"/>
<organism evidence="2">
    <name type="scientific">uncultured Poseidoniia archaeon</name>
    <dbReference type="NCBI Taxonomy" id="1697135"/>
    <lineage>
        <taxon>Archaea</taxon>
        <taxon>Methanobacteriati</taxon>
        <taxon>Thermoplasmatota</taxon>
        <taxon>Candidatus Poseidoniia</taxon>
        <taxon>environmental samples</taxon>
    </lineage>
</organism>
<sequence>MMQHLQVPNREVEHVLLLLKNNNWLANGKLIYPSEDDKFRLIPLGTNLPSELPDELSKYRIINANYKYDNRINPDWLTHLSTLLNKNNYEKFEELWPTSHEFVGDMMIIKLDKQILSFSSQIAKAKLISHPNLRLVLADHGVKGEFRIRQLIPIGVRHNNQIILENIPKKLCKTKVTIKESGLKIICDPTKAYFSTKLQTERQETLLFAKELRVLLNRPINVCDPFCGVGPAISSLLLEHDLVGNLLSSDLNQEAVKILFENMTKWDKRPYPNAAKKIGWVYPNRLIGTADATDLVLNQEYLGKWDMILINLPHRTLELLPQLIPLIDNTSPSLIRGRLIVEEKEIERTNKIIQQLLPDCISSKPKPELKIKRDYGPTLRLCSFEAWLK</sequence>
<evidence type="ECO:0000259" key="1">
    <source>
        <dbReference type="Pfam" id="PF25133"/>
    </source>
</evidence>
<protein>
    <submittedName>
        <fullName evidence="2">tRNA (Guanine37-N1)-methyltransferase (TRM5, TRMT5)</fullName>
    </submittedName>
</protein>
<dbReference type="EMBL" id="KP211800">
    <property type="protein sequence ID" value="ANV78765.1"/>
    <property type="molecule type" value="Genomic_DNA"/>
</dbReference>
<feature type="domain" description="TRM5/TYW2-like N-terminal" evidence="1">
    <location>
        <begin position="82"/>
        <end position="151"/>
    </location>
</feature>
<reference evidence="2" key="1">
    <citation type="submission" date="2014-11" db="EMBL/GenBank/DDBJ databases">
        <authorList>
            <person name="Zhu J."/>
            <person name="Qi W."/>
            <person name="Song R."/>
        </authorList>
    </citation>
    <scope>NUCLEOTIDE SEQUENCE</scope>
</reference>